<dbReference type="GO" id="GO:0005524">
    <property type="term" value="F:ATP binding"/>
    <property type="evidence" value="ECO:0007669"/>
    <property type="project" value="UniProtKB-KW"/>
</dbReference>
<feature type="domain" description="Signal transduction histidine kinase subgroup 3 dimerisation and phosphoacceptor" evidence="10">
    <location>
        <begin position="76"/>
        <end position="140"/>
    </location>
</feature>
<evidence type="ECO:0000256" key="8">
    <source>
        <dbReference type="ARBA" id="ARBA00023012"/>
    </source>
</evidence>
<proteinExistence type="predicted"/>
<keyword evidence="5" id="KW-0547">Nucleotide-binding</keyword>
<organism evidence="11 12">
    <name type="scientific">Geodermatophilus obscurus</name>
    <dbReference type="NCBI Taxonomy" id="1861"/>
    <lineage>
        <taxon>Bacteria</taxon>
        <taxon>Bacillati</taxon>
        <taxon>Actinomycetota</taxon>
        <taxon>Actinomycetes</taxon>
        <taxon>Geodermatophilales</taxon>
        <taxon>Geodermatophilaceae</taxon>
        <taxon>Geodermatophilus</taxon>
    </lineage>
</organism>
<dbReference type="EC" id="2.7.13.3" evidence="2"/>
<sequence>MFAAQLTAAVVAVVWRSVQRGDLLGWTAVPAAVLALPAAVVLLGSALAAAARSLLSPSAAERLAVAEARTDRLLARTRLAAELHDSIGHALTVTVLQAGAARQVADRDPAFVDGALAAIEDSARRASAELDRVLALLREPSSGPAGSPTLDDVAALVRSVEAAGAAVDLRVTGAVAGLPPVVSREAYRIVQESVTNALRHAGPVPVAVAVTADPGRLVLVVENPVSVGLPAPGGSGSGVRGLRERAALLGGTASAGVVDGRWRVTVRLPLAAAG</sequence>
<evidence type="ECO:0000313" key="11">
    <source>
        <dbReference type="EMBL" id="SHN55833.1"/>
    </source>
</evidence>
<feature type="transmembrane region" description="Helical" evidence="9">
    <location>
        <begin position="30"/>
        <end position="51"/>
    </location>
</feature>
<dbReference type="GO" id="GO:0046983">
    <property type="term" value="F:protein dimerization activity"/>
    <property type="evidence" value="ECO:0007669"/>
    <property type="project" value="InterPro"/>
</dbReference>
<dbReference type="AlphaFoldDB" id="A0A1M7SBH0"/>
<dbReference type="SUPFAM" id="SSF55874">
    <property type="entry name" value="ATPase domain of HSP90 chaperone/DNA topoisomerase II/histidine kinase"/>
    <property type="match status" value="1"/>
</dbReference>
<name>A0A1M7SBH0_9ACTN</name>
<evidence type="ECO:0000256" key="9">
    <source>
        <dbReference type="SAM" id="Phobius"/>
    </source>
</evidence>
<dbReference type="InterPro" id="IPR011712">
    <property type="entry name" value="Sig_transdc_His_kin_sub3_dim/P"/>
</dbReference>
<keyword evidence="9" id="KW-0472">Membrane</keyword>
<keyword evidence="3" id="KW-0597">Phosphoprotein</keyword>
<evidence type="ECO:0000256" key="3">
    <source>
        <dbReference type="ARBA" id="ARBA00022553"/>
    </source>
</evidence>
<evidence type="ECO:0000259" key="10">
    <source>
        <dbReference type="Pfam" id="PF07730"/>
    </source>
</evidence>
<dbReference type="Gene3D" id="3.30.565.10">
    <property type="entry name" value="Histidine kinase-like ATPase, C-terminal domain"/>
    <property type="match status" value="1"/>
</dbReference>
<dbReference type="PANTHER" id="PTHR24421:SF10">
    <property type="entry name" value="NITRATE_NITRITE SENSOR PROTEIN NARQ"/>
    <property type="match status" value="1"/>
</dbReference>
<keyword evidence="4" id="KW-0808">Transferase</keyword>
<dbReference type="GO" id="GO:0000155">
    <property type="term" value="F:phosphorelay sensor kinase activity"/>
    <property type="evidence" value="ECO:0007669"/>
    <property type="project" value="InterPro"/>
</dbReference>
<dbReference type="InterPro" id="IPR050482">
    <property type="entry name" value="Sensor_HK_TwoCompSys"/>
</dbReference>
<keyword evidence="9" id="KW-1133">Transmembrane helix</keyword>
<dbReference type="CDD" id="cd16917">
    <property type="entry name" value="HATPase_UhpB-NarQ-NarX-like"/>
    <property type="match status" value="1"/>
</dbReference>
<evidence type="ECO:0000256" key="4">
    <source>
        <dbReference type="ARBA" id="ARBA00022679"/>
    </source>
</evidence>
<gene>
    <name evidence="11" type="ORF">SAMN05660350_00624</name>
</gene>
<keyword evidence="9" id="KW-0812">Transmembrane</keyword>
<dbReference type="Pfam" id="PF07730">
    <property type="entry name" value="HisKA_3"/>
    <property type="match status" value="1"/>
</dbReference>
<dbReference type="InterPro" id="IPR036890">
    <property type="entry name" value="HATPase_C_sf"/>
</dbReference>
<evidence type="ECO:0000256" key="1">
    <source>
        <dbReference type="ARBA" id="ARBA00000085"/>
    </source>
</evidence>
<dbReference type="Proteomes" id="UP000184428">
    <property type="component" value="Unassembled WGS sequence"/>
</dbReference>
<keyword evidence="7" id="KW-0067">ATP-binding</keyword>
<evidence type="ECO:0000256" key="5">
    <source>
        <dbReference type="ARBA" id="ARBA00022741"/>
    </source>
</evidence>
<accession>A0A1M7SBH0</accession>
<comment type="catalytic activity">
    <reaction evidence="1">
        <text>ATP + protein L-histidine = ADP + protein N-phospho-L-histidine.</text>
        <dbReference type="EC" id="2.7.13.3"/>
    </reaction>
</comment>
<evidence type="ECO:0000256" key="7">
    <source>
        <dbReference type="ARBA" id="ARBA00022840"/>
    </source>
</evidence>
<dbReference type="EMBL" id="FRDM01000002">
    <property type="protein sequence ID" value="SHN55833.1"/>
    <property type="molecule type" value="Genomic_DNA"/>
</dbReference>
<dbReference type="RefSeq" id="WP_208983300.1">
    <property type="nucleotide sequence ID" value="NZ_FRDM01000002.1"/>
</dbReference>
<dbReference type="PANTHER" id="PTHR24421">
    <property type="entry name" value="NITRATE/NITRITE SENSOR PROTEIN NARX-RELATED"/>
    <property type="match status" value="1"/>
</dbReference>
<keyword evidence="8" id="KW-0902">Two-component regulatory system</keyword>
<reference evidence="11 12" key="1">
    <citation type="submission" date="2016-12" db="EMBL/GenBank/DDBJ databases">
        <authorList>
            <person name="Song W.-J."/>
            <person name="Kurnit D.M."/>
        </authorList>
    </citation>
    <scope>NUCLEOTIDE SEQUENCE [LARGE SCALE GENOMIC DNA]</scope>
    <source>
        <strain evidence="11 12">DSM 43162</strain>
    </source>
</reference>
<evidence type="ECO:0000313" key="12">
    <source>
        <dbReference type="Proteomes" id="UP000184428"/>
    </source>
</evidence>
<evidence type="ECO:0000256" key="2">
    <source>
        <dbReference type="ARBA" id="ARBA00012438"/>
    </source>
</evidence>
<protein>
    <recommendedName>
        <fullName evidence="2">histidine kinase</fullName>
        <ecNumber evidence="2">2.7.13.3</ecNumber>
    </recommendedName>
</protein>
<evidence type="ECO:0000256" key="6">
    <source>
        <dbReference type="ARBA" id="ARBA00022777"/>
    </source>
</evidence>
<dbReference type="Gene3D" id="1.20.5.1930">
    <property type="match status" value="1"/>
</dbReference>
<dbReference type="GO" id="GO:0016020">
    <property type="term" value="C:membrane"/>
    <property type="evidence" value="ECO:0007669"/>
    <property type="project" value="InterPro"/>
</dbReference>
<keyword evidence="6 11" id="KW-0418">Kinase</keyword>